<dbReference type="EMBL" id="CAJNOC010003356">
    <property type="protein sequence ID" value="CAF0979081.1"/>
    <property type="molecule type" value="Genomic_DNA"/>
</dbReference>
<keyword evidence="1" id="KW-0472">Membrane</keyword>
<sequence length="136" mass="15714">MGFFKDSTLQIFLTIYHGSLIATFFFDFIVRNTVRWITSGLEWNYITNVILGIIFVAIIIWAIMSVWSRIKRNLLISLVVLIIILVIRLGFGIPDTIDKHKKYGNSSFYKEELVVFIVQILVHLFGIAATWMLANN</sequence>
<feature type="transmembrane region" description="Helical" evidence="1">
    <location>
        <begin position="113"/>
        <end position="134"/>
    </location>
</feature>
<dbReference type="OrthoDB" id="10117344at2759"/>
<accession>A0A814F7L4</accession>
<name>A0A814F7L4_9BILA</name>
<evidence type="ECO:0000313" key="3">
    <source>
        <dbReference type="Proteomes" id="UP000663879"/>
    </source>
</evidence>
<protein>
    <submittedName>
        <fullName evidence="2">Uncharacterized protein</fullName>
    </submittedName>
</protein>
<proteinExistence type="predicted"/>
<reference evidence="2" key="1">
    <citation type="submission" date="2021-02" db="EMBL/GenBank/DDBJ databases">
        <authorList>
            <person name="Nowell W R."/>
        </authorList>
    </citation>
    <scope>NUCLEOTIDE SEQUENCE</scope>
    <source>
        <strain evidence="2">Ploen Becks lab</strain>
    </source>
</reference>
<keyword evidence="1" id="KW-1133">Transmembrane helix</keyword>
<keyword evidence="3" id="KW-1185">Reference proteome</keyword>
<dbReference type="AlphaFoldDB" id="A0A814F7L4"/>
<feature type="transmembrane region" description="Helical" evidence="1">
    <location>
        <begin position="12"/>
        <end position="30"/>
    </location>
</feature>
<gene>
    <name evidence="2" type="ORF">OXX778_LOCUS15322</name>
</gene>
<feature type="transmembrane region" description="Helical" evidence="1">
    <location>
        <begin position="74"/>
        <end position="93"/>
    </location>
</feature>
<evidence type="ECO:0000313" key="2">
    <source>
        <dbReference type="EMBL" id="CAF0979081.1"/>
    </source>
</evidence>
<keyword evidence="1" id="KW-0812">Transmembrane</keyword>
<dbReference type="Proteomes" id="UP000663879">
    <property type="component" value="Unassembled WGS sequence"/>
</dbReference>
<feature type="transmembrane region" description="Helical" evidence="1">
    <location>
        <begin position="45"/>
        <end position="67"/>
    </location>
</feature>
<organism evidence="2 3">
    <name type="scientific">Brachionus calyciflorus</name>
    <dbReference type="NCBI Taxonomy" id="104777"/>
    <lineage>
        <taxon>Eukaryota</taxon>
        <taxon>Metazoa</taxon>
        <taxon>Spiralia</taxon>
        <taxon>Gnathifera</taxon>
        <taxon>Rotifera</taxon>
        <taxon>Eurotatoria</taxon>
        <taxon>Monogononta</taxon>
        <taxon>Pseudotrocha</taxon>
        <taxon>Ploima</taxon>
        <taxon>Brachionidae</taxon>
        <taxon>Brachionus</taxon>
    </lineage>
</organism>
<comment type="caution">
    <text evidence="2">The sequence shown here is derived from an EMBL/GenBank/DDBJ whole genome shotgun (WGS) entry which is preliminary data.</text>
</comment>
<evidence type="ECO:0000256" key="1">
    <source>
        <dbReference type="SAM" id="Phobius"/>
    </source>
</evidence>